<keyword evidence="2" id="KW-0732">Signal</keyword>
<evidence type="ECO:0000256" key="1">
    <source>
        <dbReference type="SAM" id="MobiDB-lite"/>
    </source>
</evidence>
<keyword evidence="4" id="KW-1185">Reference proteome</keyword>
<feature type="domain" description="VWFA" evidence="3">
    <location>
        <begin position="329"/>
        <end position="494"/>
    </location>
</feature>
<dbReference type="GO" id="GO:0005891">
    <property type="term" value="C:voltage-gated calcium channel complex"/>
    <property type="evidence" value="ECO:0007669"/>
    <property type="project" value="TreeGrafter"/>
</dbReference>
<dbReference type="InterPro" id="IPR002035">
    <property type="entry name" value="VWF_A"/>
</dbReference>
<dbReference type="Gene3D" id="3.40.50.410">
    <property type="entry name" value="von Willebrand factor, type A domain"/>
    <property type="match status" value="1"/>
</dbReference>
<proteinExistence type="predicted"/>
<sequence>MALLWKVVICQVLFMCLVAADVQKKKRIKEYSHSVQFNEEIQSDSRLGIKSSQEDKQMKWGLDEYNEKYVDFSLRNARSISVKADDSASLSPDEVISNKYNTFNENSSVVNADGIWQTHQKPIPVMAIAEHLGKVIEQIAEKDLGVTRLKAKFQARNLGNKSGDQNATQHLNLLHEALQSRVDKYARLVLRMVDAALNKSRPNPYTRTTYNPCCLLPHHILMYDEKFGCNVNSEVWCDAGFGDGSDPTLVGFFSPPSATLTRMFLSNAAEFPELNWQYFMSSSGLLTEYPAHRPASSSVDALHPDGASSDCQNRGRHLRVYETTVRPQPKNILLLLDVGWSTMPRSLTSFVDAARLILSSLTPKDHVGVLSISDVPRSPDGRPCPDLLQPASSQRIASILRFLDKLNLDKSSPTNHTAGLARAFEAVARTAGDAPVVVAYFTSGAVDDRVTAAATHRALAPIAGPLYPRLRLAVLAADLRHLRSREYRGRQQLLRCLVAIADTGRPQRPPAPSAAECPLSLHHPRTPLGKTGVESHSLNTSVVSPAVLRLFDLLYPETVPGLAEQLHARTATQPPATAAPGRVSFVAAPPPLDYSTAVRLSTPHWDAHGQGVVVSVSGAVPCGVGDAACGVVGVDVSLSVLLHDILHHYTPLAGITSVVLHRSGEVLYHPVFGDTGSWGSPVTHDAGSWDSPVTRDAGSWGTPVTRTALQELEPVITDALQRRIVAQPTGHQTGPPDHTGGATHVWWRRLDRTAKDWILVVIRRPERRQRLLPLPSRDDGGGLLQASRDDGGDVLQASRDDGGD</sequence>
<dbReference type="PANTHER" id="PTHR10166">
    <property type="entry name" value="VOLTAGE-DEPENDENT CALCIUM CHANNEL SUBUNIT ALPHA-2/DELTA-RELATED"/>
    <property type="match status" value="1"/>
</dbReference>
<dbReference type="GeneID" id="108675120"/>
<feature type="signal peptide" evidence="2">
    <location>
        <begin position="1"/>
        <end position="20"/>
    </location>
</feature>
<organism evidence="4 5">
    <name type="scientific">Hyalella azteca</name>
    <name type="common">Amphipod</name>
    <dbReference type="NCBI Taxonomy" id="294128"/>
    <lineage>
        <taxon>Eukaryota</taxon>
        <taxon>Metazoa</taxon>
        <taxon>Ecdysozoa</taxon>
        <taxon>Arthropoda</taxon>
        <taxon>Crustacea</taxon>
        <taxon>Multicrustacea</taxon>
        <taxon>Malacostraca</taxon>
        <taxon>Eumalacostraca</taxon>
        <taxon>Peracarida</taxon>
        <taxon>Amphipoda</taxon>
        <taxon>Senticaudata</taxon>
        <taxon>Talitrida</taxon>
        <taxon>Talitroidea</taxon>
        <taxon>Hyalellidae</taxon>
        <taxon>Hyalella</taxon>
    </lineage>
</organism>
<dbReference type="SMART" id="SM00327">
    <property type="entry name" value="VWA"/>
    <property type="match status" value="1"/>
</dbReference>
<dbReference type="KEGG" id="hazt:108675120"/>
<dbReference type="PANTHER" id="PTHR10166:SF66">
    <property type="entry name" value="VWFA AND CACHE DOMAIN-CONTAINING PROTEIN CG16868"/>
    <property type="match status" value="1"/>
</dbReference>
<dbReference type="OrthoDB" id="2150145at2759"/>
<gene>
    <name evidence="5" type="primary">LOC108675120</name>
</gene>
<feature type="region of interest" description="Disordered" evidence="1">
    <location>
        <begin position="772"/>
        <end position="804"/>
    </location>
</feature>
<evidence type="ECO:0000259" key="3">
    <source>
        <dbReference type="SMART" id="SM00327"/>
    </source>
</evidence>
<feature type="chain" id="PRO_5034077133" evidence="2">
    <location>
        <begin position="21"/>
        <end position="804"/>
    </location>
</feature>
<dbReference type="RefSeq" id="XP_018018594.1">
    <property type="nucleotide sequence ID" value="XM_018163105.2"/>
</dbReference>
<protein>
    <submittedName>
        <fullName evidence="5">Uncharacterized protein LOC108675120</fullName>
    </submittedName>
</protein>
<dbReference type="InterPro" id="IPR036465">
    <property type="entry name" value="vWFA_dom_sf"/>
</dbReference>
<evidence type="ECO:0000313" key="5">
    <source>
        <dbReference type="RefSeq" id="XP_018018594.1"/>
    </source>
</evidence>
<evidence type="ECO:0000313" key="4">
    <source>
        <dbReference type="Proteomes" id="UP000694843"/>
    </source>
</evidence>
<name>A0A8B7NXQ5_HYAAZ</name>
<dbReference type="CDD" id="cd00198">
    <property type="entry name" value="vWFA"/>
    <property type="match status" value="1"/>
</dbReference>
<reference evidence="5" key="1">
    <citation type="submission" date="2025-08" db="UniProtKB">
        <authorList>
            <consortium name="RefSeq"/>
        </authorList>
    </citation>
    <scope>IDENTIFICATION</scope>
</reference>
<dbReference type="Proteomes" id="UP000694843">
    <property type="component" value="Unplaced"/>
</dbReference>
<dbReference type="AlphaFoldDB" id="A0A8B7NXQ5"/>
<dbReference type="InterPro" id="IPR051173">
    <property type="entry name" value="Ca_channel_alpha-2/delta"/>
</dbReference>
<evidence type="ECO:0000256" key="2">
    <source>
        <dbReference type="SAM" id="SignalP"/>
    </source>
</evidence>
<dbReference type="SUPFAM" id="SSF53300">
    <property type="entry name" value="vWA-like"/>
    <property type="match status" value="1"/>
</dbReference>
<dbReference type="GO" id="GO:0005245">
    <property type="term" value="F:voltage-gated calcium channel activity"/>
    <property type="evidence" value="ECO:0007669"/>
    <property type="project" value="TreeGrafter"/>
</dbReference>
<feature type="non-terminal residue" evidence="5">
    <location>
        <position position="804"/>
    </location>
</feature>
<accession>A0A8B7NXQ5</accession>